<dbReference type="AlphaFoldDB" id="A0A2S7SXQ5"/>
<dbReference type="InterPro" id="IPR028581">
    <property type="entry name" value="DeoC_typeI"/>
</dbReference>
<dbReference type="FunFam" id="3.20.20.70:FF:000044">
    <property type="entry name" value="Deoxyribose-phosphate aldolase"/>
    <property type="match status" value="1"/>
</dbReference>
<feature type="active site" description="Proton donor/acceptor" evidence="7">
    <location>
        <position position="91"/>
    </location>
</feature>
<keyword evidence="4 7" id="KW-0704">Schiff base</keyword>
<dbReference type="SUPFAM" id="SSF51569">
    <property type="entry name" value="Aldolase"/>
    <property type="match status" value="1"/>
</dbReference>
<dbReference type="PIRSF" id="PIRSF001357">
    <property type="entry name" value="DeoC"/>
    <property type="match status" value="1"/>
</dbReference>
<dbReference type="OrthoDB" id="9778711at2"/>
<evidence type="ECO:0000256" key="6">
    <source>
        <dbReference type="ARBA" id="ARBA00056337"/>
    </source>
</evidence>
<keyword evidence="2 7" id="KW-0963">Cytoplasm</keyword>
<dbReference type="InterPro" id="IPR011343">
    <property type="entry name" value="DeoC"/>
</dbReference>
<comment type="subcellular location">
    <subcellularLocation>
        <location evidence="7">Cytoplasm</location>
    </subcellularLocation>
</comment>
<evidence type="ECO:0000256" key="5">
    <source>
        <dbReference type="ARBA" id="ARBA00048791"/>
    </source>
</evidence>
<evidence type="ECO:0000313" key="9">
    <source>
        <dbReference type="Proteomes" id="UP000239872"/>
    </source>
</evidence>
<comment type="function">
    <text evidence="6 7">Catalyzes a reversible aldol reaction between acetaldehyde and D-glyceraldehyde 3-phosphate to generate 2-deoxy-D-ribose 5-phosphate.</text>
</comment>
<keyword evidence="9" id="KW-1185">Reference proteome</keyword>
<comment type="pathway">
    <text evidence="7">Carbohydrate degradation; 2-deoxy-D-ribose 1-phosphate degradation; D-glyceraldehyde 3-phosphate and acetaldehyde from 2-deoxy-alpha-D-ribose 1-phosphate: step 2/2.</text>
</comment>
<protein>
    <recommendedName>
        <fullName evidence="7">Deoxyribose-phosphate aldolase</fullName>
        <shortName evidence="7">DERA</shortName>
        <ecNumber evidence="7">4.1.2.4</ecNumber>
    </recommendedName>
    <alternativeName>
        <fullName evidence="7">2-deoxy-D-ribose 5-phosphate aldolase</fullName>
    </alternativeName>
    <alternativeName>
        <fullName evidence="7">Phosphodeoxyriboaldolase</fullName>
        <shortName evidence="7">Deoxyriboaldolase</shortName>
    </alternativeName>
</protein>
<accession>A0A2S7SXQ5</accession>
<comment type="similarity">
    <text evidence="1 7">Belongs to the DeoC/FbaB aldolase family. DeoC type 1 subfamily.</text>
</comment>
<evidence type="ECO:0000256" key="7">
    <source>
        <dbReference type="HAMAP-Rule" id="MF_00114"/>
    </source>
</evidence>
<comment type="catalytic activity">
    <reaction evidence="5 7">
        <text>2-deoxy-D-ribose 5-phosphate = D-glyceraldehyde 3-phosphate + acetaldehyde</text>
        <dbReference type="Rhea" id="RHEA:12821"/>
        <dbReference type="ChEBI" id="CHEBI:15343"/>
        <dbReference type="ChEBI" id="CHEBI:59776"/>
        <dbReference type="ChEBI" id="CHEBI:62877"/>
        <dbReference type="EC" id="4.1.2.4"/>
    </reaction>
</comment>
<comment type="caution">
    <text evidence="8">The sequence shown here is derived from an EMBL/GenBank/DDBJ whole genome shotgun (WGS) entry which is preliminary data.</text>
</comment>
<sequence>MSFNIASYIEHTILKQTTTLAEVDKVCVEASMENFVAVCVPPKYVLNAKKLLDGSRVKIATVIGFPLGYNVTDVKLREIDDALNMGADEVDMVHDLCALKNNNWKLLEDEIAACLKPVHDAGKVMKVILETGILTDSEIVKCCQLYSNFKIDYIKTSTGFADIGATVNAIKLIKANIPAKMGIKASGGIRNYAFAKELIDAGATRLGCSSSWQIMKEFRLATGG</sequence>
<reference evidence="8 9" key="1">
    <citation type="submission" date="2018-01" db="EMBL/GenBank/DDBJ databases">
        <title>A novel member of the phylum Bacteroidetes isolated from glacier ice.</title>
        <authorList>
            <person name="Liu Q."/>
            <person name="Xin Y.-H."/>
        </authorList>
    </citation>
    <scope>NUCLEOTIDE SEQUENCE [LARGE SCALE GENOMIC DNA]</scope>
    <source>
        <strain evidence="8 9">RB1R16</strain>
    </source>
</reference>
<dbReference type="InterPro" id="IPR013785">
    <property type="entry name" value="Aldolase_TIM"/>
</dbReference>
<dbReference type="GO" id="GO:0004139">
    <property type="term" value="F:deoxyribose-phosphate aldolase activity"/>
    <property type="evidence" value="ECO:0007669"/>
    <property type="project" value="UniProtKB-UniRule"/>
</dbReference>
<dbReference type="RefSeq" id="WP_105038185.1">
    <property type="nucleotide sequence ID" value="NZ_PPSL01000002.1"/>
</dbReference>
<dbReference type="NCBIfam" id="TIGR00126">
    <property type="entry name" value="deoC"/>
    <property type="match status" value="1"/>
</dbReference>
<dbReference type="GO" id="GO:0009264">
    <property type="term" value="P:deoxyribonucleotide catabolic process"/>
    <property type="evidence" value="ECO:0007669"/>
    <property type="project" value="UniProtKB-UniRule"/>
</dbReference>
<dbReference type="SMART" id="SM01133">
    <property type="entry name" value="DeoC"/>
    <property type="match status" value="1"/>
</dbReference>
<proteinExistence type="inferred from homology"/>
<dbReference type="PANTHER" id="PTHR10889:SF1">
    <property type="entry name" value="DEOXYRIBOSE-PHOSPHATE ALDOLASE"/>
    <property type="match status" value="1"/>
</dbReference>
<dbReference type="GO" id="GO:0016052">
    <property type="term" value="P:carbohydrate catabolic process"/>
    <property type="evidence" value="ECO:0007669"/>
    <property type="project" value="TreeGrafter"/>
</dbReference>
<keyword evidence="3 7" id="KW-0456">Lyase</keyword>
<organism evidence="8 9">
    <name type="scientific">Flavipsychrobacter stenotrophus</name>
    <dbReference type="NCBI Taxonomy" id="2077091"/>
    <lineage>
        <taxon>Bacteria</taxon>
        <taxon>Pseudomonadati</taxon>
        <taxon>Bacteroidota</taxon>
        <taxon>Chitinophagia</taxon>
        <taxon>Chitinophagales</taxon>
        <taxon>Chitinophagaceae</taxon>
        <taxon>Flavipsychrobacter</taxon>
    </lineage>
</organism>
<feature type="active site" description="Schiff-base intermediate with acetaldehyde" evidence="7">
    <location>
        <position position="155"/>
    </location>
</feature>
<evidence type="ECO:0000256" key="1">
    <source>
        <dbReference type="ARBA" id="ARBA00010936"/>
    </source>
</evidence>
<dbReference type="GO" id="GO:0005737">
    <property type="term" value="C:cytoplasm"/>
    <property type="evidence" value="ECO:0007669"/>
    <property type="project" value="UniProtKB-SubCell"/>
</dbReference>
<dbReference type="InterPro" id="IPR002915">
    <property type="entry name" value="DeoC/FbaB/LacD_aldolase"/>
</dbReference>
<dbReference type="CDD" id="cd00959">
    <property type="entry name" value="DeoC"/>
    <property type="match status" value="1"/>
</dbReference>
<dbReference type="UniPathway" id="UPA00002">
    <property type="reaction ID" value="UER00468"/>
</dbReference>
<gene>
    <name evidence="7 8" type="primary">deoC</name>
    <name evidence="8" type="ORF">CJD36_005755</name>
</gene>
<evidence type="ECO:0000256" key="2">
    <source>
        <dbReference type="ARBA" id="ARBA00022490"/>
    </source>
</evidence>
<dbReference type="HAMAP" id="MF_00114">
    <property type="entry name" value="DeoC_type1"/>
    <property type="match status" value="1"/>
</dbReference>
<name>A0A2S7SXQ5_9BACT</name>
<dbReference type="Proteomes" id="UP000239872">
    <property type="component" value="Unassembled WGS sequence"/>
</dbReference>
<evidence type="ECO:0000256" key="4">
    <source>
        <dbReference type="ARBA" id="ARBA00023270"/>
    </source>
</evidence>
<evidence type="ECO:0000256" key="3">
    <source>
        <dbReference type="ARBA" id="ARBA00023239"/>
    </source>
</evidence>
<evidence type="ECO:0000313" key="8">
    <source>
        <dbReference type="EMBL" id="PQJ11306.1"/>
    </source>
</evidence>
<dbReference type="GO" id="GO:0006018">
    <property type="term" value="P:2-deoxyribose 1-phosphate catabolic process"/>
    <property type="evidence" value="ECO:0007669"/>
    <property type="project" value="UniProtKB-UniRule"/>
</dbReference>
<feature type="active site" description="Proton donor/acceptor" evidence="7">
    <location>
        <position position="184"/>
    </location>
</feature>
<dbReference type="EC" id="4.1.2.4" evidence="7"/>
<dbReference type="Gene3D" id="3.20.20.70">
    <property type="entry name" value="Aldolase class I"/>
    <property type="match status" value="1"/>
</dbReference>
<dbReference type="Pfam" id="PF01791">
    <property type="entry name" value="DeoC"/>
    <property type="match status" value="1"/>
</dbReference>
<dbReference type="PANTHER" id="PTHR10889">
    <property type="entry name" value="DEOXYRIBOSE-PHOSPHATE ALDOLASE"/>
    <property type="match status" value="1"/>
</dbReference>
<dbReference type="EMBL" id="PPSL01000002">
    <property type="protein sequence ID" value="PQJ11306.1"/>
    <property type="molecule type" value="Genomic_DNA"/>
</dbReference>